<keyword evidence="1" id="KW-0732">Signal</keyword>
<evidence type="ECO:0000256" key="1">
    <source>
        <dbReference type="SAM" id="SignalP"/>
    </source>
</evidence>
<feature type="chain" id="PRO_5044012148" evidence="1">
    <location>
        <begin position="23"/>
        <end position="66"/>
    </location>
</feature>
<comment type="caution">
    <text evidence="2">The sequence shown here is derived from an EMBL/GenBank/DDBJ whole genome shotgun (WGS) entry which is preliminary data.</text>
</comment>
<proteinExistence type="predicted"/>
<name>A0AAV7I7M9_COTGL</name>
<protein>
    <submittedName>
        <fullName evidence="2">Uncharacterized protein</fullName>
    </submittedName>
</protein>
<dbReference type="EMBL" id="JAHXZJ010002237">
    <property type="protein sequence ID" value="KAH0546847.1"/>
    <property type="molecule type" value="Genomic_DNA"/>
</dbReference>
<organism evidence="2 3">
    <name type="scientific">Cotesia glomerata</name>
    <name type="common">Lepidopteran parasitic wasp</name>
    <name type="synonym">Apanteles glomeratus</name>
    <dbReference type="NCBI Taxonomy" id="32391"/>
    <lineage>
        <taxon>Eukaryota</taxon>
        <taxon>Metazoa</taxon>
        <taxon>Ecdysozoa</taxon>
        <taxon>Arthropoda</taxon>
        <taxon>Hexapoda</taxon>
        <taxon>Insecta</taxon>
        <taxon>Pterygota</taxon>
        <taxon>Neoptera</taxon>
        <taxon>Endopterygota</taxon>
        <taxon>Hymenoptera</taxon>
        <taxon>Apocrita</taxon>
        <taxon>Ichneumonoidea</taxon>
        <taxon>Braconidae</taxon>
        <taxon>Microgastrinae</taxon>
        <taxon>Cotesia</taxon>
    </lineage>
</organism>
<feature type="signal peptide" evidence="1">
    <location>
        <begin position="1"/>
        <end position="22"/>
    </location>
</feature>
<accession>A0AAV7I7M9</accession>
<reference evidence="2 3" key="1">
    <citation type="journal article" date="2021" name="J. Hered.">
        <title>A chromosome-level genome assembly of the parasitoid wasp, Cotesia glomerata (Hymenoptera: Braconidae).</title>
        <authorList>
            <person name="Pinto B.J."/>
            <person name="Weis J.J."/>
            <person name="Gamble T."/>
            <person name="Ode P.J."/>
            <person name="Paul R."/>
            <person name="Zaspel J.M."/>
        </authorList>
    </citation>
    <scope>NUCLEOTIDE SEQUENCE [LARGE SCALE GENOMIC DNA]</scope>
    <source>
        <strain evidence="2">CgM1</strain>
    </source>
</reference>
<keyword evidence="3" id="KW-1185">Reference proteome</keyword>
<dbReference type="AlphaFoldDB" id="A0AAV7I7M9"/>
<dbReference type="Proteomes" id="UP000826195">
    <property type="component" value="Unassembled WGS sequence"/>
</dbReference>
<gene>
    <name evidence="2" type="ORF">KQX54_015564</name>
</gene>
<sequence length="66" mass="8265">MRLILRSMLLLVFTLYEQNVYEEEMFQKVFTNQDYTPWHSRRYYRAQIAFVKIYYKNTTSNVTRRV</sequence>
<evidence type="ECO:0000313" key="3">
    <source>
        <dbReference type="Proteomes" id="UP000826195"/>
    </source>
</evidence>
<evidence type="ECO:0000313" key="2">
    <source>
        <dbReference type="EMBL" id="KAH0546847.1"/>
    </source>
</evidence>